<evidence type="ECO:0000313" key="1">
    <source>
        <dbReference type="EMBL" id="RZH69256.1"/>
    </source>
</evidence>
<comment type="caution">
    <text evidence="1">The sequence shown here is derived from an EMBL/GenBank/DDBJ whole genome shotgun (WGS) entry which is preliminary data.</text>
</comment>
<organism evidence="1 2">
    <name type="scientific">Natrinema altunense</name>
    <dbReference type="NCBI Taxonomy" id="222984"/>
    <lineage>
        <taxon>Archaea</taxon>
        <taxon>Methanobacteriati</taxon>
        <taxon>Methanobacteriota</taxon>
        <taxon>Stenosarchaea group</taxon>
        <taxon>Halobacteria</taxon>
        <taxon>Halobacteriales</taxon>
        <taxon>Natrialbaceae</taxon>
        <taxon>Natrinema</taxon>
    </lineage>
</organism>
<dbReference type="OrthoDB" id="297128at2157"/>
<dbReference type="EMBL" id="SHMR01000001">
    <property type="protein sequence ID" value="RZH69256.1"/>
    <property type="molecule type" value="Genomic_DNA"/>
</dbReference>
<sequence length="305" mass="34930">MSDELYGADELAALVRRESVLDGAFECLRRIWSQPDALADENLAAEYKTRSLEHHLSDQEPKLYDELKESMGDHPITQLDSGCGVIMDALSLREGFQLLREFPREHGWDVTLDWAPIERLPSETKFICQEWFDTHSPSAVNRDDYRFIGDLNVPQLPGTDPEFVWTRHPDRRLEESFKGHYSSEEMGDIYDDVKGLLEDLVNESVHNEFLVTSDHGYVNVHDTNPYVLADTDSEALKNKFSSRFREIEDGYAFDQLRDAGVIKRVGGYYVVKGYYTPTKRGASKRIKHGGFSLPECMTPVLRITT</sequence>
<dbReference type="Proteomes" id="UP000292704">
    <property type="component" value="Unassembled WGS sequence"/>
</dbReference>
<evidence type="ECO:0000313" key="2">
    <source>
        <dbReference type="Proteomes" id="UP000292704"/>
    </source>
</evidence>
<protein>
    <recommendedName>
        <fullName evidence="3">PglZ domain-containing protein</fullName>
    </recommendedName>
</protein>
<evidence type="ECO:0008006" key="3">
    <source>
        <dbReference type="Google" id="ProtNLM"/>
    </source>
</evidence>
<reference evidence="1 2" key="1">
    <citation type="submission" date="2019-02" db="EMBL/GenBank/DDBJ databases">
        <title>Genome analysis provides insights into bioremediation potentialities and Haloocin production by Natrinema altunense strain 4.1R isolated from Chott Douz in Tunisian desert.</title>
        <authorList>
            <person name="Najjari A."/>
            <person name="Youssef N."/>
            <person name="Ben Dhia O."/>
            <person name="Ferjani R."/>
            <person name="El Hidri D."/>
            <person name="Ouzari H.I."/>
            <person name="Cherif A."/>
        </authorList>
    </citation>
    <scope>NUCLEOTIDE SEQUENCE [LARGE SCALE GENOMIC DNA]</scope>
    <source>
        <strain evidence="1 2">4.1R</strain>
    </source>
</reference>
<dbReference type="AlphaFoldDB" id="A0A482Y626"/>
<accession>A0A482Y626</accession>
<dbReference type="Pfam" id="PF08665">
    <property type="entry name" value="PglZ"/>
    <property type="match status" value="1"/>
</dbReference>
<dbReference type="RefSeq" id="WP_130170136.1">
    <property type="nucleotide sequence ID" value="NZ_SHMR01000001.1"/>
</dbReference>
<name>A0A482Y626_9EURY</name>
<proteinExistence type="predicted"/>
<gene>
    <name evidence="1" type="ORF">ELS17_07415</name>
</gene>